<dbReference type="RefSeq" id="WP_214385620.1">
    <property type="nucleotide sequence ID" value="NZ_JAFLWW010000001.1"/>
</dbReference>
<gene>
    <name evidence="2" type="ORF">J1C56_02320</name>
</gene>
<accession>A0A9X1A6V0</accession>
<dbReference type="Proteomes" id="UP001138921">
    <property type="component" value="Unassembled WGS sequence"/>
</dbReference>
<reference evidence="2" key="1">
    <citation type="journal article" date="2021" name="Microorganisms">
        <title>Phylogenomic Reconstruction and Metabolic Potential of the Genus Aminobacter.</title>
        <authorList>
            <person name="Artuso I."/>
            <person name="Turrini P."/>
            <person name="Pirolo M."/>
            <person name="Lugli G.A."/>
            <person name="Ventura M."/>
            <person name="Visca P."/>
        </authorList>
    </citation>
    <scope>NUCLEOTIDE SEQUENCE</scope>
    <source>
        <strain evidence="2">LMG 26462</strain>
    </source>
</reference>
<evidence type="ECO:0000313" key="3">
    <source>
        <dbReference type="Proteomes" id="UP001138921"/>
    </source>
</evidence>
<dbReference type="InterPro" id="IPR023346">
    <property type="entry name" value="Lysozyme-like_dom_sf"/>
</dbReference>
<keyword evidence="3" id="KW-1185">Reference proteome</keyword>
<evidence type="ECO:0000313" key="2">
    <source>
        <dbReference type="EMBL" id="MBT1154420.1"/>
    </source>
</evidence>
<name>A0A9X1A6V0_9HYPH</name>
<dbReference type="EMBL" id="JAFLWW010000001">
    <property type="protein sequence ID" value="MBT1154420.1"/>
    <property type="molecule type" value="Genomic_DNA"/>
</dbReference>
<reference evidence="2" key="2">
    <citation type="submission" date="2021-03" db="EMBL/GenBank/DDBJ databases">
        <authorList>
            <person name="Artuso I."/>
            <person name="Turrini P."/>
            <person name="Pirolo M."/>
            <person name="Lugli G.A."/>
            <person name="Ventura M."/>
            <person name="Visca P."/>
        </authorList>
    </citation>
    <scope>NUCLEOTIDE SEQUENCE</scope>
    <source>
        <strain evidence="2">LMG 26462</strain>
    </source>
</reference>
<dbReference type="Gene3D" id="1.10.530.10">
    <property type="match status" value="1"/>
</dbReference>
<dbReference type="AlphaFoldDB" id="A0A9X1A6V0"/>
<protein>
    <submittedName>
        <fullName evidence="2">Uncharacterized protein</fullName>
    </submittedName>
</protein>
<dbReference type="SUPFAM" id="SSF53955">
    <property type="entry name" value="Lysozyme-like"/>
    <property type="match status" value="1"/>
</dbReference>
<comment type="caution">
    <text evidence="2">The sequence shown here is derived from an EMBL/GenBank/DDBJ whole genome shotgun (WGS) entry which is preliminary data.</text>
</comment>
<sequence length="670" mass="73654">MAAPQQSAVPTYKETAGIPNRPNTAYYKYDDRETPGYALAKLLGALPGAAEKAEAIDEKAPSQEEQEQLAALAVMGAEKDRLRLAKGSSVFGLLRDSEGSMDAYEVNRGRRDADLFAGDLRTAYADSGLADSDDPKAFAKFVQQYQQQIFNEKLKGTDPSYYHGYVTRIGGVFEDMTKAHAGNLDSFITHKNKRAMENRIESKVAVELATGKEQDAFGTFMDSFTSAEGGGNYNAFHGNAANSNIRFTDMTIQEVLDWQSSGAWKRYGAKSSAVGKFQIIEGTLRDIVRAAGVDPNTKFTPAVQRKLIFFRLAKDRGMQDYLDGKISAEDFLDKGLAKEFAGLKMTNGKGAYDGDGLNKASHSARKTIAALMQFKDAYLRDPALVSKTDKAGKIVLNADDQADERGLVDDLDGSDAEFGVAQPEARKVAADTLIRQMEADPKLADREDLEDYMTRWRLPKADRDRVMEARDRLRTESSQKASLEERKATQEILGFADKVIRSGDADSLAEVRKRNPKVYQKLLDLQTTPADPGGLDNDGFLASANYGNPRFAEDTLTAYANGKIDQETYTTAMQQFDIRTNVKPILTMPGVKPYVDKLKLTIPGDENKSIFDAQLAIAVDDLTKANEGRRPALQDIHAAAQSVHQAITAITAGEQQSRMGRPEYQLGKQS</sequence>
<feature type="region of interest" description="Disordered" evidence="1">
    <location>
        <begin position="1"/>
        <end position="22"/>
    </location>
</feature>
<organism evidence="2 3">
    <name type="scientific">Aminobacter anthyllidis</name>
    <dbReference type="NCBI Taxonomy" id="1035067"/>
    <lineage>
        <taxon>Bacteria</taxon>
        <taxon>Pseudomonadati</taxon>
        <taxon>Pseudomonadota</taxon>
        <taxon>Alphaproteobacteria</taxon>
        <taxon>Hyphomicrobiales</taxon>
        <taxon>Phyllobacteriaceae</taxon>
        <taxon>Aminobacter</taxon>
    </lineage>
</organism>
<evidence type="ECO:0000256" key="1">
    <source>
        <dbReference type="SAM" id="MobiDB-lite"/>
    </source>
</evidence>
<proteinExistence type="predicted"/>